<dbReference type="Proteomes" id="UP000290921">
    <property type="component" value="Unassembled WGS sequence"/>
</dbReference>
<evidence type="ECO:0000256" key="1">
    <source>
        <dbReference type="ARBA" id="ARBA00022448"/>
    </source>
</evidence>
<dbReference type="PANTHER" id="PTHR42781">
    <property type="entry name" value="SPERMIDINE/PUTRESCINE IMPORT ATP-BINDING PROTEIN POTA"/>
    <property type="match status" value="1"/>
</dbReference>
<gene>
    <name evidence="5" type="ORF">DP130_06925</name>
</gene>
<evidence type="ECO:0000256" key="2">
    <source>
        <dbReference type="ARBA" id="ARBA00022741"/>
    </source>
</evidence>
<evidence type="ECO:0000259" key="4">
    <source>
        <dbReference type="PROSITE" id="PS50893"/>
    </source>
</evidence>
<evidence type="ECO:0000313" key="5">
    <source>
        <dbReference type="EMBL" id="RXI49133.1"/>
    </source>
</evidence>
<dbReference type="SUPFAM" id="SSF52540">
    <property type="entry name" value="P-loop containing nucleoside triphosphate hydrolases"/>
    <property type="match status" value="1"/>
</dbReference>
<dbReference type="InterPro" id="IPR027417">
    <property type="entry name" value="P-loop_NTPase"/>
</dbReference>
<keyword evidence="1" id="KW-0813">Transport</keyword>
<feature type="domain" description="ABC transporter" evidence="4">
    <location>
        <begin position="4"/>
        <end position="212"/>
    </location>
</feature>
<dbReference type="NCBIfam" id="TIGR03608">
    <property type="entry name" value="L_ocin_972_ABC"/>
    <property type="match status" value="1"/>
</dbReference>
<protein>
    <submittedName>
        <fullName evidence="5">ABC transporter ATP-binding protein</fullName>
    </submittedName>
</protein>
<dbReference type="RefSeq" id="WP_129030316.1">
    <property type="nucleotide sequence ID" value="NZ_AP026806.1"/>
</dbReference>
<proteinExistence type="predicted"/>
<keyword evidence="2" id="KW-0547">Nucleotide-binding</keyword>
<evidence type="ECO:0000256" key="3">
    <source>
        <dbReference type="ARBA" id="ARBA00022840"/>
    </source>
</evidence>
<organism evidence="5 6">
    <name type="scientific">Clostridium tetani</name>
    <dbReference type="NCBI Taxonomy" id="1513"/>
    <lineage>
        <taxon>Bacteria</taxon>
        <taxon>Bacillati</taxon>
        <taxon>Bacillota</taxon>
        <taxon>Clostridia</taxon>
        <taxon>Eubacteriales</taxon>
        <taxon>Clostridiaceae</taxon>
        <taxon>Clostridium</taxon>
    </lineage>
</organism>
<keyword evidence="3 5" id="KW-0067">ATP-binding</keyword>
<dbReference type="AlphaFoldDB" id="A0A4Q0VC45"/>
<reference evidence="5 6" key="1">
    <citation type="submission" date="2018-06" db="EMBL/GenBank/DDBJ databases">
        <title>Genome conservation of Clostridium tetani.</title>
        <authorList>
            <person name="Bruggemann H."/>
            <person name="Popoff M.R."/>
        </authorList>
    </citation>
    <scope>NUCLEOTIDE SEQUENCE [LARGE SCALE GENOMIC DNA]</scope>
    <source>
        <strain evidence="5 6">2017.061</strain>
    </source>
</reference>
<dbReference type="PROSITE" id="PS50893">
    <property type="entry name" value="ABC_TRANSPORTER_2"/>
    <property type="match status" value="1"/>
</dbReference>
<dbReference type="InterPro" id="IPR050093">
    <property type="entry name" value="ABC_SmlMolc_Importer"/>
</dbReference>
<dbReference type="Pfam" id="PF00005">
    <property type="entry name" value="ABC_tran"/>
    <property type="match status" value="1"/>
</dbReference>
<dbReference type="InterPro" id="IPR003439">
    <property type="entry name" value="ABC_transporter-like_ATP-bd"/>
</dbReference>
<dbReference type="GO" id="GO:0016887">
    <property type="term" value="F:ATP hydrolysis activity"/>
    <property type="evidence" value="ECO:0007669"/>
    <property type="project" value="InterPro"/>
</dbReference>
<dbReference type="Gene3D" id="3.40.50.300">
    <property type="entry name" value="P-loop containing nucleotide triphosphate hydrolases"/>
    <property type="match status" value="1"/>
</dbReference>
<comment type="caution">
    <text evidence="5">The sequence shown here is derived from an EMBL/GenBank/DDBJ whole genome shotgun (WGS) entry which is preliminary data.</text>
</comment>
<dbReference type="InterPro" id="IPR003593">
    <property type="entry name" value="AAA+_ATPase"/>
</dbReference>
<dbReference type="InterPro" id="IPR017871">
    <property type="entry name" value="ABC_transporter-like_CS"/>
</dbReference>
<dbReference type="SMART" id="SM00382">
    <property type="entry name" value="AAA"/>
    <property type="match status" value="1"/>
</dbReference>
<evidence type="ECO:0000313" key="6">
    <source>
        <dbReference type="Proteomes" id="UP000290921"/>
    </source>
</evidence>
<dbReference type="GO" id="GO:0005524">
    <property type="term" value="F:ATP binding"/>
    <property type="evidence" value="ECO:0007669"/>
    <property type="project" value="UniProtKB-KW"/>
</dbReference>
<sequence>MSIVKMENITKKFGDKIILNNFSLDIQEGEFLAITGASGSGKSTILNIIGLLEGFDSGKLILDGDENIKINSSKSNKILREKIGYLFQNFALVDEETVYYNLHLALKYVKKNKKEKDELIKNVLKQMNLEGYEKRKIFELSGGEQQRVSIARLLLKPSKIILADEPTGSLDAKNRDLVLYYLNKLNKEGKTVIVVTHDMEVAKKCHRTISLN</sequence>
<dbReference type="PROSITE" id="PS00211">
    <property type="entry name" value="ABC_TRANSPORTER_1"/>
    <property type="match status" value="1"/>
</dbReference>
<dbReference type="InterPro" id="IPR019895">
    <property type="entry name" value="L_ocin_972_ABC"/>
</dbReference>
<name>A0A4Q0VC45_CLOTA</name>
<dbReference type="PANTHER" id="PTHR42781:SF9">
    <property type="entry name" value="AMINO ACID ABC TRANSPORTER, ATP-BINDING PROTEIN-RELATED"/>
    <property type="match status" value="1"/>
</dbReference>
<dbReference type="EMBL" id="QMAP01000005">
    <property type="protein sequence ID" value="RXI49133.1"/>
    <property type="molecule type" value="Genomic_DNA"/>
</dbReference>
<accession>A0A4Q0VC45</accession>